<dbReference type="Proteomes" id="UP001299970">
    <property type="component" value="Unassembled WGS sequence"/>
</dbReference>
<comment type="caution">
    <text evidence="1">The sequence shown here is derived from an EMBL/GenBank/DDBJ whole genome shotgun (WGS) entry which is preliminary data.</text>
</comment>
<gene>
    <name evidence="1" type="ORF">MMF94_06415</name>
</gene>
<keyword evidence="2" id="KW-1185">Reference proteome</keyword>
<dbReference type="RefSeq" id="WP_241035332.1">
    <property type="nucleotide sequence ID" value="NZ_BAAAJF010000023.1"/>
</dbReference>
<evidence type="ECO:0000313" key="2">
    <source>
        <dbReference type="Proteomes" id="UP001299970"/>
    </source>
</evidence>
<name>A0ABS9TA58_9PSEU</name>
<accession>A0ABS9TA58</accession>
<dbReference type="EMBL" id="JAKXMK010000004">
    <property type="protein sequence ID" value="MCH6165308.1"/>
    <property type="molecule type" value="Genomic_DNA"/>
</dbReference>
<organism evidence="1 2">
    <name type="scientific">Pseudonocardia alaniniphila</name>
    <dbReference type="NCBI Taxonomy" id="75291"/>
    <lineage>
        <taxon>Bacteria</taxon>
        <taxon>Bacillati</taxon>
        <taxon>Actinomycetota</taxon>
        <taxon>Actinomycetes</taxon>
        <taxon>Pseudonocardiales</taxon>
        <taxon>Pseudonocardiaceae</taxon>
        <taxon>Pseudonocardia</taxon>
    </lineage>
</organism>
<evidence type="ECO:0000313" key="1">
    <source>
        <dbReference type="EMBL" id="MCH6165308.1"/>
    </source>
</evidence>
<protein>
    <submittedName>
        <fullName evidence="1">Uncharacterized protein</fullName>
    </submittedName>
</protein>
<proteinExistence type="predicted"/>
<sequence>MTDRLLERLVAIADRFNLSGLDLIAAVNFERDAPDEAIAEARSVITEEFGYISDSVMDEIIELMAESDLYND</sequence>
<reference evidence="1 2" key="1">
    <citation type="submission" date="2022-03" db="EMBL/GenBank/DDBJ databases">
        <title>Pseudonocardia alaer sp. nov., a novel actinomycete isolated from reed forest soil.</title>
        <authorList>
            <person name="Wang L."/>
        </authorList>
    </citation>
    <scope>NUCLEOTIDE SEQUENCE [LARGE SCALE GENOMIC DNA]</scope>
    <source>
        <strain evidence="1 2">Y-16303</strain>
    </source>
</reference>